<dbReference type="Gene3D" id="1.10.1740.10">
    <property type="match status" value="1"/>
</dbReference>
<evidence type="ECO:0008006" key="9">
    <source>
        <dbReference type="Google" id="ProtNLM"/>
    </source>
</evidence>
<protein>
    <recommendedName>
        <fullName evidence="9">RNA polymerase sigma-70 factor</fullName>
    </recommendedName>
</protein>
<keyword evidence="2" id="KW-0805">Transcription regulation</keyword>
<dbReference type="Proteomes" id="UP000220133">
    <property type="component" value="Chromosome"/>
</dbReference>
<evidence type="ECO:0000259" key="5">
    <source>
        <dbReference type="Pfam" id="PF04542"/>
    </source>
</evidence>
<dbReference type="InterPro" id="IPR013325">
    <property type="entry name" value="RNA_pol_sigma_r2"/>
</dbReference>
<dbReference type="Pfam" id="PF04542">
    <property type="entry name" value="Sigma70_r2"/>
    <property type="match status" value="1"/>
</dbReference>
<dbReference type="GO" id="GO:0016987">
    <property type="term" value="F:sigma factor activity"/>
    <property type="evidence" value="ECO:0007669"/>
    <property type="project" value="UniProtKB-KW"/>
</dbReference>
<dbReference type="CDD" id="cd06171">
    <property type="entry name" value="Sigma70_r4"/>
    <property type="match status" value="1"/>
</dbReference>
<dbReference type="OrthoDB" id="655312at2"/>
<gene>
    <name evidence="7" type="ORF">COR50_11600</name>
</gene>
<keyword evidence="4" id="KW-0804">Transcription</keyword>
<dbReference type="SUPFAM" id="SSF88659">
    <property type="entry name" value="Sigma3 and sigma4 domains of RNA polymerase sigma factors"/>
    <property type="match status" value="1"/>
</dbReference>
<dbReference type="GO" id="GO:0003677">
    <property type="term" value="F:DNA binding"/>
    <property type="evidence" value="ECO:0007669"/>
    <property type="project" value="InterPro"/>
</dbReference>
<proteinExistence type="inferred from homology"/>
<dbReference type="Pfam" id="PF08281">
    <property type="entry name" value="Sigma70_r4_2"/>
    <property type="match status" value="1"/>
</dbReference>
<dbReference type="InterPro" id="IPR036388">
    <property type="entry name" value="WH-like_DNA-bd_sf"/>
</dbReference>
<evidence type="ECO:0000256" key="2">
    <source>
        <dbReference type="ARBA" id="ARBA00023015"/>
    </source>
</evidence>
<dbReference type="InterPro" id="IPR007627">
    <property type="entry name" value="RNA_pol_sigma70_r2"/>
</dbReference>
<evidence type="ECO:0000313" key="8">
    <source>
        <dbReference type="Proteomes" id="UP000220133"/>
    </source>
</evidence>
<dbReference type="GO" id="GO:0006352">
    <property type="term" value="P:DNA-templated transcription initiation"/>
    <property type="evidence" value="ECO:0007669"/>
    <property type="project" value="InterPro"/>
</dbReference>
<keyword evidence="8" id="KW-1185">Reference proteome</keyword>
<evidence type="ECO:0000256" key="1">
    <source>
        <dbReference type="ARBA" id="ARBA00010641"/>
    </source>
</evidence>
<dbReference type="EMBL" id="CP023777">
    <property type="protein sequence ID" value="ATL47755.1"/>
    <property type="molecule type" value="Genomic_DNA"/>
</dbReference>
<dbReference type="AlphaFoldDB" id="A0A291QUZ2"/>
<dbReference type="NCBIfam" id="TIGR02937">
    <property type="entry name" value="sigma70-ECF"/>
    <property type="match status" value="1"/>
</dbReference>
<dbReference type="InterPro" id="IPR013249">
    <property type="entry name" value="RNA_pol_sigma70_r4_t2"/>
</dbReference>
<sequence>MTVLPLNNEASILQELQAGSADAFTSIYHHYSPIIYVAVLKMVKDPTTAQEIVQDVFSTIWRKHNSLEINNLSAYLFKAGQHKVFNFYKKLQQDKAKLQDFKVYAEAHYSHVEEALHYEESRDILQQVLDKLPQQQRKVYEMIRIEGRSYKDAAAQLGLSTYTVKEYLVYANKKIRNYFDNNLDVLVLLVMLFEIRKF</sequence>
<feature type="domain" description="RNA polymerase sigma factor 70 region 4 type 2" evidence="6">
    <location>
        <begin position="123"/>
        <end position="169"/>
    </location>
</feature>
<organism evidence="7 8">
    <name type="scientific">Chitinophaga caeni</name>
    <dbReference type="NCBI Taxonomy" id="2029983"/>
    <lineage>
        <taxon>Bacteria</taxon>
        <taxon>Pseudomonadati</taxon>
        <taxon>Bacteroidota</taxon>
        <taxon>Chitinophagia</taxon>
        <taxon>Chitinophagales</taxon>
        <taxon>Chitinophagaceae</taxon>
        <taxon>Chitinophaga</taxon>
    </lineage>
</organism>
<name>A0A291QUZ2_9BACT</name>
<evidence type="ECO:0000313" key="7">
    <source>
        <dbReference type="EMBL" id="ATL47755.1"/>
    </source>
</evidence>
<evidence type="ECO:0000256" key="4">
    <source>
        <dbReference type="ARBA" id="ARBA00023163"/>
    </source>
</evidence>
<dbReference type="PANTHER" id="PTHR43133:SF46">
    <property type="entry name" value="RNA POLYMERASE SIGMA-70 FACTOR ECF SUBFAMILY"/>
    <property type="match status" value="1"/>
</dbReference>
<keyword evidence="3" id="KW-0731">Sigma factor</keyword>
<accession>A0A291QUZ2</accession>
<dbReference type="InterPro" id="IPR013324">
    <property type="entry name" value="RNA_pol_sigma_r3/r4-like"/>
</dbReference>
<comment type="similarity">
    <text evidence="1">Belongs to the sigma-70 factor family. ECF subfamily.</text>
</comment>
<dbReference type="SUPFAM" id="SSF88946">
    <property type="entry name" value="Sigma2 domain of RNA polymerase sigma factors"/>
    <property type="match status" value="1"/>
</dbReference>
<dbReference type="InterPro" id="IPR039425">
    <property type="entry name" value="RNA_pol_sigma-70-like"/>
</dbReference>
<dbReference type="Gene3D" id="1.10.10.10">
    <property type="entry name" value="Winged helix-like DNA-binding domain superfamily/Winged helix DNA-binding domain"/>
    <property type="match status" value="1"/>
</dbReference>
<dbReference type="InterPro" id="IPR014284">
    <property type="entry name" value="RNA_pol_sigma-70_dom"/>
</dbReference>
<reference evidence="7 8" key="1">
    <citation type="submission" date="2017-10" db="EMBL/GenBank/DDBJ databases">
        <title>Paenichitinophaga pekingensis gen. nov., sp. nov., isolated from activated sludge.</title>
        <authorList>
            <person name="Jin D."/>
            <person name="Kong X."/>
            <person name="Deng Y."/>
            <person name="Bai Z."/>
        </authorList>
    </citation>
    <scope>NUCLEOTIDE SEQUENCE [LARGE SCALE GENOMIC DNA]</scope>
    <source>
        <strain evidence="7 8">13</strain>
    </source>
</reference>
<evidence type="ECO:0000259" key="6">
    <source>
        <dbReference type="Pfam" id="PF08281"/>
    </source>
</evidence>
<evidence type="ECO:0000256" key="3">
    <source>
        <dbReference type="ARBA" id="ARBA00023082"/>
    </source>
</evidence>
<dbReference type="PANTHER" id="PTHR43133">
    <property type="entry name" value="RNA POLYMERASE ECF-TYPE SIGMA FACTO"/>
    <property type="match status" value="1"/>
</dbReference>
<feature type="domain" description="RNA polymerase sigma-70 region 2" evidence="5">
    <location>
        <begin position="27"/>
        <end position="91"/>
    </location>
</feature>
<dbReference type="RefSeq" id="WP_098194132.1">
    <property type="nucleotide sequence ID" value="NZ_CP023777.1"/>
</dbReference>
<dbReference type="KEGG" id="cbae:COR50_11600"/>